<name>B7KGE7_GLOC7</name>
<dbReference type="OrthoDB" id="573491at2"/>
<keyword evidence="2" id="KW-1185">Reference proteome</keyword>
<protein>
    <recommendedName>
        <fullName evidence="3">Restriction endonuclease subunit S</fullName>
    </recommendedName>
</protein>
<accession>B7KGE7</accession>
<evidence type="ECO:0000313" key="1">
    <source>
        <dbReference type="EMBL" id="ACK70618.1"/>
    </source>
</evidence>
<evidence type="ECO:0000313" key="2">
    <source>
        <dbReference type="Proteomes" id="UP000002384"/>
    </source>
</evidence>
<gene>
    <name evidence="1" type="ordered locus">PCC7424_2196</name>
</gene>
<dbReference type="HOGENOM" id="CLU_168262_0_0_3"/>
<dbReference type="eggNOG" id="ENOG5033ESH">
    <property type="taxonomic scope" value="Bacteria"/>
</dbReference>
<dbReference type="KEGG" id="cyc:PCC7424_2196"/>
<dbReference type="EMBL" id="CP001291">
    <property type="protein sequence ID" value="ACK70618.1"/>
    <property type="molecule type" value="Genomic_DNA"/>
</dbReference>
<dbReference type="Proteomes" id="UP000002384">
    <property type="component" value="Chromosome"/>
</dbReference>
<dbReference type="AlphaFoldDB" id="B7KGE7"/>
<sequence>MPIPTDLAALIERLNQELNQIEQQAIIGLDLVKISLERFPENFLLFQLSAFLNTSLFYVETIRNLIEDRLSFVSMRDFITDEEIQEVGEELAMELGRAIETKIKVISIIERLENLS</sequence>
<evidence type="ECO:0008006" key="3">
    <source>
        <dbReference type="Google" id="ProtNLM"/>
    </source>
</evidence>
<dbReference type="RefSeq" id="WP_015954224.1">
    <property type="nucleotide sequence ID" value="NC_011729.1"/>
</dbReference>
<organism evidence="1 2">
    <name type="scientific">Gloeothece citriformis (strain PCC 7424)</name>
    <name type="common">Cyanothece sp. (strain PCC 7424)</name>
    <dbReference type="NCBI Taxonomy" id="65393"/>
    <lineage>
        <taxon>Bacteria</taxon>
        <taxon>Bacillati</taxon>
        <taxon>Cyanobacteriota</taxon>
        <taxon>Cyanophyceae</taxon>
        <taxon>Oscillatoriophycideae</taxon>
        <taxon>Chroococcales</taxon>
        <taxon>Aphanothecaceae</taxon>
        <taxon>Gloeothece</taxon>
        <taxon>Gloeothece citriformis</taxon>
    </lineage>
</organism>
<proteinExistence type="predicted"/>
<reference evidence="2" key="1">
    <citation type="journal article" date="2011" name="MBio">
        <title>Novel metabolic attributes of the genus Cyanothece, comprising a group of unicellular nitrogen-fixing Cyanobacteria.</title>
        <authorList>
            <person name="Bandyopadhyay A."/>
            <person name="Elvitigala T."/>
            <person name="Welsh E."/>
            <person name="Stockel J."/>
            <person name="Liberton M."/>
            <person name="Min H."/>
            <person name="Sherman L.A."/>
            <person name="Pakrasi H.B."/>
        </authorList>
    </citation>
    <scope>NUCLEOTIDE SEQUENCE [LARGE SCALE GENOMIC DNA]</scope>
    <source>
        <strain evidence="2">PCC 7424</strain>
    </source>
</reference>